<sequence>MIYKFICRFHYPVKAEIYLSAADEKTAREEFLKLNHQTFDWTEDQVRQEFSTLEVVDGQKP</sequence>
<name>A0A0F7L5A2_9VIRU</name>
<protein>
    <submittedName>
        <fullName evidence="1">Uncharacterized protein</fullName>
    </submittedName>
</protein>
<reference evidence="1" key="2">
    <citation type="submission" date="2015-03" db="EMBL/GenBank/DDBJ databases">
        <authorList>
            <person name="Chow C.-E.T."/>
            <person name="Winget D.M."/>
            <person name="White R.A.III."/>
            <person name="Hallam S.J."/>
            <person name="Suttle C.A."/>
        </authorList>
    </citation>
    <scope>NUCLEOTIDE SEQUENCE</scope>
    <source>
        <strain evidence="1">Oxic1_2</strain>
    </source>
</reference>
<reference evidence="1" key="1">
    <citation type="journal article" date="2015" name="Front. Microbiol.">
        <title>Combining genomic sequencing methods to explore viral diversity and reveal potential virus-host interactions.</title>
        <authorList>
            <person name="Chow C.E."/>
            <person name="Winget D.M."/>
            <person name="White R.A.III."/>
            <person name="Hallam S.J."/>
            <person name="Suttle C.A."/>
        </authorList>
    </citation>
    <scope>NUCLEOTIDE SEQUENCE</scope>
    <source>
        <strain evidence="1">Oxic1_2</strain>
    </source>
</reference>
<organism evidence="1">
    <name type="scientific">uncultured marine virus</name>
    <dbReference type="NCBI Taxonomy" id="186617"/>
    <lineage>
        <taxon>Viruses</taxon>
        <taxon>environmental samples</taxon>
    </lineage>
</organism>
<evidence type="ECO:0000313" key="1">
    <source>
        <dbReference type="EMBL" id="AKH47709.1"/>
    </source>
</evidence>
<proteinExistence type="predicted"/>
<dbReference type="EMBL" id="KR029597">
    <property type="protein sequence ID" value="AKH47709.1"/>
    <property type="molecule type" value="Genomic_DNA"/>
</dbReference>
<accession>A0A0F7L5A2</accession>